<dbReference type="InterPro" id="IPR006674">
    <property type="entry name" value="HD_domain"/>
</dbReference>
<comment type="caution">
    <text evidence="2">The sequence shown here is derived from an EMBL/GenBank/DDBJ whole genome shotgun (WGS) entry which is preliminary data.</text>
</comment>
<evidence type="ECO:0000259" key="1">
    <source>
        <dbReference type="Pfam" id="PF01966"/>
    </source>
</evidence>
<dbReference type="Gene3D" id="1.10.3210.10">
    <property type="entry name" value="Hypothetical protein af1432"/>
    <property type="match status" value="1"/>
</dbReference>
<evidence type="ECO:0000313" key="2">
    <source>
        <dbReference type="EMBL" id="KPL70676.1"/>
    </source>
</evidence>
<name>A0A0P6XHU8_9CHLR</name>
<sequence>MPTEKPALELVNTLIMLEQAGIPLDDFGNSLLELSMVDQYTHFDLMNEFSTTGNSPLGLHGIDHTVRVVFWVLYLVEISNRLGYRISEDEALAAMYAALVHDLTREDDLPGGAHGQAAARKYREVLRGHLEPDMLERCMTAVEWHGYDENPALPDPVWMLLKDADALDRARLAPPGVMDGCDPDRLRLPVLRENPTLIDACLTISMLLTTLLTLYEVKTGIFRYMTLTFAEILLAESAAEPEPFQQAVHLITDRLTPAPA</sequence>
<dbReference type="AlphaFoldDB" id="A0A0P6XHU8"/>
<dbReference type="OrthoDB" id="1118943at2"/>
<dbReference type="RefSeq" id="WP_062422614.1">
    <property type="nucleotide sequence ID" value="NZ_BBYA01000010.1"/>
</dbReference>
<accession>A0A0P6XHU8</accession>
<proteinExistence type="predicted"/>
<organism evidence="2 3">
    <name type="scientific">Leptolinea tardivitalis</name>
    <dbReference type="NCBI Taxonomy" id="229920"/>
    <lineage>
        <taxon>Bacteria</taxon>
        <taxon>Bacillati</taxon>
        <taxon>Chloroflexota</taxon>
        <taxon>Anaerolineae</taxon>
        <taxon>Anaerolineales</taxon>
        <taxon>Anaerolineaceae</taxon>
        <taxon>Leptolinea</taxon>
    </lineage>
</organism>
<dbReference type="InterPro" id="IPR003607">
    <property type="entry name" value="HD/PDEase_dom"/>
</dbReference>
<dbReference type="SUPFAM" id="SSF109604">
    <property type="entry name" value="HD-domain/PDEase-like"/>
    <property type="match status" value="1"/>
</dbReference>
<dbReference type="STRING" id="229920.ADM99_16460"/>
<keyword evidence="3" id="KW-1185">Reference proteome</keyword>
<protein>
    <recommendedName>
        <fullName evidence="1">HD domain-containing protein</fullName>
    </recommendedName>
</protein>
<dbReference type="EMBL" id="LGCK01000014">
    <property type="protein sequence ID" value="KPL70676.1"/>
    <property type="molecule type" value="Genomic_DNA"/>
</dbReference>
<dbReference type="Proteomes" id="UP000050430">
    <property type="component" value="Unassembled WGS sequence"/>
</dbReference>
<evidence type="ECO:0000313" key="3">
    <source>
        <dbReference type="Proteomes" id="UP000050430"/>
    </source>
</evidence>
<gene>
    <name evidence="2" type="ORF">ADM99_16460</name>
</gene>
<reference evidence="2 3" key="1">
    <citation type="submission" date="2015-07" db="EMBL/GenBank/DDBJ databases">
        <title>Genome sequence of Leptolinea tardivitalis DSM 16556.</title>
        <authorList>
            <person name="Hemp J."/>
            <person name="Ward L.M."/>
            <person name="Pace L.A."/>
            <person name="Fischer W.W."/>
        </authorList>
    </citation>
    <scope>NUCLEOTIDE SEQUENCE [LARGE SCALE GENOMIC DNA]</scope>
    <source>
        <strain evidence="2 3">YMTK-2</strain>
    </source>
</reference>
<dbReference type="CDD" id="cd00077">
    <property type="entry name" value="HDc"/>
    <property type="match status" value="1"/>
</dbReference>
<dbReference type="Pfam" id="PF01966">
    <property type="entry name" value="HD"/>
    <property type="match status" value="1"/>
</dbReference>
<feature type="domain" description="HD" evidence="1">
    <location>
        <begin position="62"/>
        <end position="169"/>
    </location>
</feature>